<evidence type="ECO:0000313" key="2">
    <source>
        <dbReference type="Proteomes" id="UP000570474"/>
    </source>
</evidence>
<organism evidence="1 2">
    <name type="scientific">Chitinophaga varians</name>
    <dbReference type="NCBI Taxonomy" id="2202339"/>
    <lineage>
        <taxon>Bacteria</taxon>
        <taxon>Pseudomonadati</taxon>
        <taxon>Bacteroidota</taxon>
        <taxon>Chitinophagia</taxon>
        <taxon>Chitinophagales</taxon>
        <taxon>Chitinophagaceae</taxon>
        <taxon>Chitinophaga</taxon>
    </lineage>
</organism>
<proteinExistence type="predicted"/>
<dbReference type="Proteomes" id="UP000570474">
    <property type="component" value="Unassembled WGS sequence"/>
</dbReference>
<name>A0A847RI56_9BACT</name>
<reference evidence="1 2" key="1">
    <citation type="submission" date="2020-04" db="EMBL/GenBank/DDBJ databases">
        <authorList>
            <person name="Yin C."/>
        </authorList>
    </citation>
    <scope>NUCLEOTIDE SEQUENCE [LARGE SCALE GENOMIC DNA]</scope>
    <source>
        <strain evidence="1 2">Ae27</strain>
    </source>
</reference>
<dbReference type="AlphaFoldDB" id="A0A847RI56"/>
<dbReference type="RefSeq" id="WP_168871592.1">
    <property type="nucleotide sequence ID" value="NZ_JABAIA010000002.1"/>
</dbReference>
<evidence type="ECO:0000313" key="1">
    <source>
        <dbReference type="EMBL" id="NLR65590.1"/>
    </source>
</evidence>
<dbReference type="EMBL" id="JABAIA010000002">
    <property type="protein sequence ID" value="NLR65590.1"/>
    <property type="molecule type" value="Genomic_DNA"/>
</dbReference>
<accession>A0A847RI56</accession>
<sequence length="208" mass="23650">MHRVFLSLLIVCATACHNNTADDEPTAVPAPSELAITSLEKVEDEDSVLEAHEDIDWKEIEVFQFSKALIDNKVPLHTTLPRFTAALGEADSLVEPNWEYLCGTQFEDNFQYFYKDGSRFELYKDTLYCSEYKLTPGHTVVHAGVTFSSNTTWADVKKHFPRAVQQAENGGYTDMITLRDADVEDNDSSVRFYFENGKLVRIVYFVPC</sequence>
<gene>
    <name evidence="1" type="ORF">HGH92_14845</name>
</gene>
<keyword evidence="2" id="KW-1185">Reference proteome</keyword>
<protein>
    <submittedName>
        <fullName evidence="1">Uncharacterized protein</fullName>
    </submittedName>
</protein>
<comment type="caution">
    <text evidence="1">The sequence shown here is derived from an EMBL/GenBank/DDBJ whole genome shotgun (WGS) entry which is preliminary data.</text>
</comment>